<dbReference type="CDD" id="cd03801">
    <property type="entry name" value="GT4_PimA-like"/>
    <property type="match status" value="1"/>
</dbReference>
<protein>
    <submittedName>
        <fullName evidence="3">Glycosyltransferase family 4 protein</fullName>
        <ecNumber evidence="3">2.4.-.-</ecNumber>
    </submittedName>
</protein>
<dbReference type="Pfam" id="PF13439">
    <property type="entry name" value="Glyco_transf_4"/>
    <property type="match status" value="1"/>
</dbReference>
<dbReference type="PANTHER" id="PTHR45947">
    <property type="entry name" value="SULFOQUINOVOSYL TRANSFERASE SQD2"/>
    <property type="match status" value="1"/>
</dbReference>
<keyword evidence="3" id="KW-0328">Glycosyltransferase</keyword>
<name>A0ABW5CSU3_9BACT</name>
<dbReference type="EC" id="2.4.-.-" evidence="3"/>
<dbReference type="EMBL" id="JBHUIM010000001">
    <property type="protein sequence ID" value="MFD2245461.1"/>
    <property type="molecule type" value="Genomic_DNA"/>
</dbReference>
<comment type="caution">
    <text evidence="3">The sequence shown here is derived from an EMBL/GenBank/DDBJ whole genome shotgun (WGS) entry which is preliminary data.</text>
</comment>
<proteinExistence type="predicted"/>
<dbReference type="InterPro" id="IPR028098">
    <property type="entry name" value="Glyco_trans_4-like_N"/>
</dbReference>
<feature type="domain" description="Glycosyl transferase family 1" evidence="1">
    <location>
        <begin position="213"/>
        <end position="364"/>
    </location>
</feature>
<evidence type="ECO:0000313" key="4">
    <source>
        <dbReference type="Proteomes" id="UP001597374"/>
    </source>
</evidence>
<feature type="domain" description="Glycosyltransferase subfamily 4-like N-terminal" evidence="2">
    <location>
        <begin position="24"/>
        <end position="206"/>
    </location>
</feature>
<dbReference type="InterPro" id="IPR050194">
    <property type="entry name" value="Glycosyltransferase_grp1"/>
</dbReference>
<keyword evidence="3" id="KW-0808">Transferase</keyword>
<reference evidence="4" key="1">
    <citation type="journal article" date="2019" name="Int. J. Syst. Evol. Microbiol.">
        <title>The Global Catalogue of Microorganisms (GCM) 10K type strain sequencing project: providing services to taxonomists for standard genome sequencing and annotation.</title>
        <authorList>
            <consortium name="The Broad Institute Genomics Platform"/>
            <consortium name="The Broad Institute Genome Sequencing Center for Infectious Disease"/>
            <person name="Wu L."/>
            <person name="Ma J."/>
        </authorList>
    </citation>
    <scope>NUCLEOTIDE SEQUENCE [LARGE SCALE GENOMIC DNA]</scope>
    <source>
        <strain evidence="4">CGMCC 4.1782</strain>
    </source>
</reference>
<dbReference type="GO" id="GO:0016757">
    <property type="term" value="F:glycosyltransferase activity"/>
    <property type="evidence" value="ECO:0007669"/>
    <property type="project" value="UniProtKB-KW"/>
</dbReference>
<evidence type="ECO:0000259" key="1">
    <source>
        <dbReference type="Pfam" id="PF00534"/>
    </source>
</evidence>
<dbReference type="InterPro" id="IPR001296">
    <property type="entry name" value="Glyco_trans_1"/>
</dbReference>
<dbReference type="Proteomes" id="UP001597374">
    <property type="component" value="Unassembled WGS sequence"/>
</dbReference>
<organism evidence="3 4">
    <name type="scientific">Pontibacter ruber</name>
    <dbReference type="NCBI Taxonomy" id="1343895"/>
    <lineage>
        <taxon>Bacteria</taxon>
        <taxon>Pseudomonadati</taxon>
        <taxon>Bacteroidota</taxon>
        <taxon>Cytophagia</taxon>
        <taxon>Cytophagales</taxon>
        <taxon>Hymenobacteraceae</taxon>
        <taxon>Pontibacter</taxon>
    </lineage>
</organism>
<keyword evidence="4" id="KW-1185">Reference proteome</keyword>
<dbReference type="RefSeq" id="WP_250429082.1">
    <property type="nucleotide sequence ID" value="NZ_JALPRR010000002.1"/>
</dbReference>
<dbReference type="PANTHER" id="PTHR45947:SF13">
    <property type="entry name" value="TRANSFERASE"/>
    <property type="match status" value="1"/>
</dbReference>
<gene>
    <name evidence="3" type="ORF">ACFSKP_04290</name>
</gene>
<dbReference type="Gene3D" id="3.40.50.2000">
    <property type="entry name" value="Glycogen Phosphorylase B"/>
    <property type="match status" value="2"/>
</dbReference>
<evidence type="ECO:0000259" key="2">
    <source>
        <dbReference type="Pfam" id="PF13439"/>
    </source>
</evidence>
<dbReference type="SUPFAM" id="SSF53756">
    <property type="entry name" value="UDP-Glycosyltransferase/glycogen phosphorylase"/>
    <property type="match status" value="1"/>
</dbReference>
<dbReference type="Pfam" id="PF00534">
    <property type="entry name" value="Glycos_transf_1"/>
    <property type="match status" value="1"/>
</dbReference>
<sequence length="398" mass="44965">MRILFIHNKYKERGGEDSVFEAETELLQAHGHEVRSLIFDNSGIDSLASVLKLSYKMFYNSDAAKALEAEITAFRPEVIHVHNFFYVASPAVFFVANKYKIPVFFTVHNFRLICSGALLLRDGKVCEQCVQSILPLQGIIHGCHRGSKLQTAQLTFMTSFHKLVGTWRNKVTRYVVLTEFAKQKLLNSSLGLKPEQIVVKPNCVDDKGYTGPEQRQDYFLFIGRLTEEKGIDVLLKARDLADFPIKIIGTGPLAPLAEEYAAKYENVEYLGFRDSGFIMQMLKGSRALVFPSIWYEGMPRTILEAYSTGTPVIASDIENINELVADKYNGLHFKTGSPEALAGVLQKYNPEANAEQAALYEQARQTFLEKYTYEGNYNQLIGLYRSLAKQEEALELHT</sequence>
<evidence type="ECO:0000313" key="3">
    <source>
        <dbReference type="EMBL" id="MFD2245461.1"/>
    </source>
</evidence>
<accession>A0ABW5CSU3</accession>